<dbReference type="eggNOG" id="ENOG502SCMR">
    <property type="taxonomic scope" value="Eukaryota"/>
</dbReference>
<dbReference type="AlphaFoldDB" id="G4TR83"/>
<keyword evidence="2" id="KW-1185">Reference proteome</keyword>
<gene>
    <name evidence="1" type="ORF">PIIN_07780</name>
</gene>
<dbReference type="Proteomes" id="UP000007148">
    <property type="component" value="Unassembled WGS sequence"/>
</dbReference>
<evidence type="ECO:0000313" key="2">
    <source>
        <dbReference type="Proteomes" id="UP000007148"/>
    </source>
</evidence>
<dbReference type="STRING" id="1109443.G4TR83"/>
<dbReference type="HOGENOM" id="CLU_151392_1_1_1"/>
<dbReference type="InterPro" id="IPR013726">
    <property type="entry name" value="Mitofissin"/>
</dbReference>
<sequence length="75" mass="8162">MSMLGRLVHYGVDLVLVSTVMAGVKRSSGFGPKVENISDPTTRGLAEKYLGIGERVFDVIQASAVNSQYFKRGEK</sequence>
<comment type="caution">
    <text evidence="1">The sequence shown here is derived from an EMBL/GenBank/DDBJ whole genome shotgun (WGS) entry which is preliminary data.</text>
</comment>
<dbReference type="OrthoDB" id="16824at2759"/>
<dbReference type="EMBL" id="CAFZ01000256">
    <property type="protein sequence ID" value="CCA73826.1"/>
    <property type="molecule type" value="Genomic_DNA"/>
</dbReference>
<evidence type="ECO:0000313" key="1">
    <source>
        <dbReference type="EMBL" id="CCA73826.1"/>
    </source>
</evidence>
<protein>
    <recommendedName>
        <fullName evidence="3">DUF1748-domain-containing protein</fullName>
    </recommendedName>
</protein>
<reference evidence="1 2" key="1">
    <citation type="journal article" date="2011" name="PLoS Pathog.">
        <title>Endophytic Life Strategies Decoded by Genome and Transcriptome Analyses of the Mutualistic Root Symbiont Piriformospora indica.</title>
        <authorList>
            <person name="Zuccaro A."/>
            <person name="Lahrmann U."/>
            <person name="Guldener U."/>
            <person name="Langen G."/>
            <person name="Pfiffi S."/>
            <person name="Biedenkopf D."/>
            <person name="Wong P."/>
            <person name="Samans B."/>
            <person name="Grimm C."/>
            <person name="Basiewicz M."/>
            <person name="Murat C."/>
            <person name="Martin F."/>
            <person name="Kogel K.H."/>
        </authorList>
    </citation>
    <scope>NUCLEOTIDE SEQUENCE [LARGE SCALE GENOMIC DNA]</scope>
    <source>
        <strain evidence="1 2">DSM 11827</strain>
    </source>
</reference>
<organism evidence="1 2">
    <name type="scientific">Serendipita indica (strain DSM 11827)</name>
    <name type="common">Root endophyte fungus</name>
    <name type="synonym">Piriformospora indica</name>
    <dbReference type="NCBI Taxonomy" id="1109443"/>
    <lineage>
        <taxon>Eukaryota</taxon>
        <taxon>Fungi</taxon>
        <taxon>Dikarya</taxon>
        <taxon>Basidiomycota</taxon>
        <taxon>Agaricomycotina</taxon>
        <taxon>Agaricomycetes</taxon>
        <taxon>Sebacinales</taxon>
        <taxon>Serendipitaceae</taxon>
        <taxon>Serendipita</taxon>
    </lineage>
</organism>
<evidence type="ECO:0008006" key="3">
    <source>
        <dbReference type="Google" id="ProtNLM"/>
    </source>
</evidence>
<dbReference type="Pfam" id="PF08520">
    <property type="entry name" value="Mitofissin"/>
    <property type="match status" value="1"/>
</dbReference>
<proteinExistence type="predicted"/>
<accession>G4TR83</accession>
<dbReference type="GO" id="GO:0005737">
    <property type="term" value="C:cytoplasm"/>
    <property type="evidence" value="ECO:0007669"/>
    <property type="project" value="TreeGrafter"/>
</dbReference>
<name>G4TR83_SERID</name>
<dbReference type="OMA" id="MIQGTVV"/>
<dbReference type="PANTHER" id="PTHR28075">
    <property type="entry name" value="CHROMOSOME 16, WHOLE GENOME SHOTGUN SEQUENCE"/>
    <property type="match status" value="1"/>
</dbReference>
<dbReference type="InParanoid" id="G4TR83"/>
<dbReference type="PANTHER" id="PTHR28075:SF3">
    <property type="entry name" value="DUF1748-DOMAIN-CONTAINING PROTEIN"/>
    <property type="match status" value="1"/>
</dbReference>